<dbReference type="EMBL" id="LR796894">
    <property type="protein sequence ID" value="CAB4172766.1"/>
    <property type="molecule type" value="Genomic_DNA"/>
</dbReference>
<feature type="region of interest" description="Disordered" evidence="1">
    <location>
        <begin position="1"/>
        <end position="22"/>
    </location>
</feature>
<reference evidence="2" key="1">
    <citation type="submission" date="2020-05" db="EMBL/GenBank/DDBJ databases">
        <authorList>
            <person name="Chiriac C."/>
            <person name="Salcher M."/>
            <person name="Ghai R."/>
            <person name="Kavagutti S V."/>
        </authorList>
    </citation>
    <scope>NUCLEOTIDE SEQUENCE</scope>
</reference>
<sequence length="64" mass="7559">MAKKHIKTDGHGSAQELGKVQNYKAKPKKYKSDIIENYLKARDQLFWLEGTPDERLEIEQRWAK</sequence>
<name>A0A6J5PRV4_9CAUD</name>
<proteinExistence type="predicted"/>
<evidence type="ECO:0000256" key="1">
    <source>
        <dbReference type="SAM" id="MobiDB-lite"/>
    </source>
</evidence>
<evidence type="ECO:0000313" key="2">
    <source>
        <dbReference type="EMBL" id="CAB4172766.1"/>
    </source>
</evidence>
<organism evidence="2">
    <name type="scientific">uncultured Caudovirales phage</name>
    <dbReference type="NCBI Taxonomy" id="2100421"/>
    <lineage>
        <taxon>Viruses</taxon>
        <taxon>Duplodnaviria</taxon>
        <taxon>Heunggongvirae</taxon>
        <taxon>Uroviricota</taxon>
        <taxon>Caudoviricetes</taxon>
        <taxon>Peduoviridae</taxon>
        <taxon>Maltschvirus</taxon>
        <taxon>Maltschvirus maltsch</taxon>
    </lineage>
</organism>
<gene>
    <name evidence="2" type="ORF">UFOVP950_3</name>
</gene>
<accession>A0A6J5PRV4</accession>
<protein>
    <submittedName>
        <fullName evidence="2">Uncharacterized protein</fullName>
    </submittedName>
</protein>